<organism evidence="2 3">
    <name type="scientific">Sinomonas flava</name>
    <dbReference type="NCBI Taxonomy" id="496857"/>
    <lineage>
        <taxon>Bacteria</taxon>
        <taxon>Bacillati</taxon>
        <taxon>Actinomycetota</taxon>
        <taxon>Actinomycetes</taxon>
        <taxon>Micrococcales</taxon>
        <taxon>Micrococcaceae</taxon>
        <taxon>Sinomonas</taxon>
    </lineage>
</organism>
<evidence type="ECO:0000313" key="2">
    <source>
        <dbReference type="EMBL" id="GAA2203623.1"/>
    </source>
</evidence>
<gene>
    <name evidence="2" type="ORF">GCM10009849_36750</name>
</gene>
<comment type="caution">
    <text evidence="2">The sequence shown here is derived from an EMBL/GenBank/DDBJ whole genome shotgun (WGS) entry which is preliminary data.</text>
</comment>
<protein>
    <submittedName>
        <fullName evidence="2">Uncharacterized protein</fullName>
    </submittedName>
</protein>
<accession>A0ABP5NVY0</accession>
<sequence length="116" mass="13044">MYAAPPTEGRFSRYPDRRFLTRGPSLARSGARPFLLGLATGRDTIPACPAFWAPWRSPRRAGTDARLWPWGSLDRSAGQCCSERHGVKQFGPSSTATAKECHGQRRPQRRQLRPQH</sequence>
<dbReference type="EMBL" id="BAAAQW010000015">
    <property type="protein sequence ID" value="GAA2203623.1"/>
    <property type="molecule type" value="Genomic_DNA"/>
</dbReference>
<name>A0ABP5NVY0_9MICC</name>
<evidence type="ECO:0000313" key="3">
    <source>
        <dbReference type="Proteomes" id="UP001500432"/>
    </source>
</evidence>
<feature type="region of interest" description="Disordered" evidence="1">
    <location>
        <begin position="84"/>
        <end position="116"/>
    </location>
</feature>
<evidence type="ECO:0000256" key="1">
    <source>
        <dbReference type="SAM" id="MobiDB-lite"/>
    </source>
</evidence>
<feature type="compositionally biased region" description="Basic residues" evidence="1">
    <location>
        <begin position="104"/>
        <end position="116"/>
    </location>
</feature>
<dbReference type="Proteomes" id="UP001500432">
    <property type="component" value="Unassembled WGS sequence"/>
</dbReference>
<reference evidence="3" key="1">
    <citation type="journal article" date="2019" name="Int. J. Syst. Evol. Microbiol.">
        <title>The Global Catalogue of Microorganisms (GCM) 10K type strain sequencing project: providing services to taxonomists for standard genome sequencing and annotation.</title>
        <authorList>
            <consortium name="The Broad Institute Genomics Platform"/>
            <consortium name="The Broad Institute Genome Sequencing Center for Infectious Disease"/>
            <person name="Wu L."/>
            <person name="Ma J."/>
        </authorList>
    </citation>
    <scope>NUCLEOTIDE SEQUENCE [LARGE SCALE GENOMIC DNA]</scope>
    <source>
        <strain evidence="3">JCM 16034</strain>
    </source>
</reference>
<keyword evidence="3" id="KW-1185">Reference proteome</keyword>
<proteinExistence type="predicted"/>